<dbReference type="Gene3D" id="3.40.50.720">
    <property type="entry name" value="NAD(P)-binding Rossmann-like Domain"/>
    <property type="match status" value="1"/>
</dbReference>
<dbReference type="PANTHER" id="PTHR43544">
    <property type="entry name" value="SHORT-CHAIN DEHYDROGENASE/REDUCTASE"/>
    <property type="match status" value="1"/>
</dbReference>
<evidence type="ECO:0000313" key="1">
    <source>
        <dbReference type="EMBL" id="SHF29201.1"/>
    </source>
</evidence>
<dbReference type="RefSeq" id="WP_073143769.1">
    <property type="nucleotide sequence ID" value="NZ_FQUV01000005.1"/>
</dbReference>
<accession>A0A1M5AG03</accession>
<dbReference type="AlphaFoldDB" id="A0A1M5AG03"/>
<dbReference type="InterPro" id="IPR036291">
    <property type="entry name" value="NAD(P)-bd_dom_sf"/>
</dbReference>
<dbReference type="EMBL" id="FQUV01000005">
    <property type="protein sequence ID" value="SHF29201.1"/>
    <property type="molecule type" value="Genomic_DNA"/>
</dbReference>
<dbReference type="Proteomes" id="UP000184144">
    <property type="component" value="Unassembled WGS sequence"/>
</dbReference>
<name>A0A1M5AG03_9RHOB</name>
<dbReference type="STRING" id="1486859.SAMN05444273_10520"/>
<dbReference type="PRINTS" id="PR00081">
    <property type="entry name" value="GDHRDH"/>
</dbReference>
<proteinExistence type="predicted"/>
<dbReference type="InterPro" id="IPR002347">
    <property type="entry name" value="SDR_fam"/>
</dbReference>
<dbReference type="OrthoDB" id="9785826at2"/>
<evidence type="ECO:0000313" key="2">
    <source>
        <dbReference type="Proteomes" id="UP000184144"/>
    </source>
</evidence>
<dbReference type="Pfam" id="PF00106">
    <property type="entry name" value="adh_short"/>
    <property type="match status" value="1"/>
</dbReference>
<reference evidence="2" key="1">
    <citation type="submission" date="2016-11" db="EMBL/GenBank/DDBJ databases">
        <authorList>
            <person name="Varghese N."/>
            <person name="Submissions S."/>
        </authorList>
    </citation>
    <scope>NUCLEOTIDE SEQUENCE [LARGE SCALE GENOMIC DNA]</scope>
    <source>
        <strain evidence="2">DSM 100566</strain>
    </source>
</reference>
<organism evidence="1 2">
    <name type="scientific">Litoreibacter ascidiaceicola</name>
    <dbReference type="NCBI Taxonomy" id="1486859"/>
    <lineage>
        <taxon>Bacteria</taxon>
        <taxon>Pseudomonadati</taxon>
        <taxon>Pseudomonadota</taxon>
        <taxon>Alphaproteobacteria</taxon>
        <taxon>Rhodobacterales</taxon>
        <taxon>Roseobacteraceae</taxon>
        <taxon>Litoreibacter</taxon>
    </lineage>
</organism>
<gene>
    <name evidence="1" type="ORF">SAMN05444273_10520</name>
</gene>
<dbReference type="SUPFAM" id="SSF51735">
    <property type="entry name" value="NAD(P)-binding Rossmann-fold domains"/>
    <property type="match status" value="1"/>
</dbReference>
<keyword evidence="2" id="KW-1185">Reference proteome</keyword>
<sequence>MKRTLIIGASGGIGAALSQNAQTRGYDVTGLSRSQDGLDVTDEASIERTFKKLNGSYDLVICATGALVIDGHEPEKSVNALSARSLTLQFQTNAMGPALVLKHAIQFLPKDRPATFAALSARVGSIGDNKIGGWHSYRAAKAALNQLIHGASIELARTHKQATCVCLHPGTVETDFTAKYASRHKTVPASQAAENLLSVLDGLTPSDSGKFFDYSGAQVPW</sequence>
<dbReference type="GO" id="GO:0016491">
    <property type="term" value="F:oxidoreductase activity"/>
    <property type="evidence" value="ECO:0007669"/>
    <property type="project" value="TreeGrafter"/>
</dbReference>
<protein>
    <submittedName>
        <fullName evidence="1">Short-chain dehydrogenase</fullName>
    </submittedName>
</protein>
<dbReference type="GO" id="GO:0005737">
    <property type="term" value="C:cytoplasm"/>
    <property type="evidence" value="ECO:0007669"/>
    <property type="project" value="TreeGrafter"/>
</dbReference>
<dbReference type="InterPro" id="IPR051468">
    <property type="entry name" value="Fungal_SecMetab_SDRs"/>
</dbReference>
<dbReference type="PANTHER" id="PTHR43544:SF12">
    <property type="entry name" value="NAD(P)-BINDING ROSSMANN-FOLD SUPERFAMILY PROTEIN"/>
    <property type="match status" value="1"/>
</dbReference>